<evidence type="ECO:0000256" key="4">
    <source>
        <dbReference type="ARBA" id="ARBA00018370"/>
    </source>
</evidence>
<reference evidence="11 12" key="1">
    <citation type="submission" date="2018-04" db="EMBL/GenBank/DDBJ databases">
        <title>Genomic Encyclopedia of Archaeal and Bacterial Type Strains, Phase II (KMG-II): from individual species to whole genera.</title>
        <authorList>
            <person name="Goeker M."/>
        </authorList>
    </citation>
    <scope>NUCLEOTIDE SEQUENCE [LARGE SCALE GENOMIC DNA]</scope>
    <source>
        <strain evidence="11 12">DSM 29955</strain>
    </source>
</reference>
<evidence type="ECO:0000256" key="2">
    <source>
        <dbReference type="ARBA" id="ARBA00007656"/>
    </source>
</evidence>
<dbReference type="InterPro" id="IPR023058">
    <property type="entry name" value="PPIase_PpiC_CS"/>
</dbReference>
<dbReference type="InterPro" id="IPR046357">
    <property type="entry name" value="PPIase_dom_sf"/>
</dbReference>
<comment type="catalytic activity">
    <reaction evidence="1">
        <text>[protein]-peptidylproline (omega=180) = [protein]-peptidylproline (omega=0)</text>
        <dbReference type="Rhea" id="RHEA:16237"/>
        <dbReference type="Rhea" id="RHEA-COMP:10747"/>
        <dbReference type="Rhea" id="RHEA-COMP:10748"/>
        <dbReference type="ChEBI" id="CHEBI:83833"/>
        <dbReference type="ChEBI" id="CHEBI:83834"/>
        <dbReference type="EC" id="5.2.1.8"/>
    </reaction>
</comment>
<dbReference type="EMBL" id="QBUD01000002">
    <property type="protein sequence ID" value="PUB17127.1"/>
    <property type="molecule type" value="Genomic_DNA"/>
</dbReference>
<gene>
    <name evidence="11" type="ORF">C8N45_102137</name>
</gene>
<evidence type="ECO:0000313" key="11">
    <source>
        <dbReference type="EMBL" id="PUB17127.1"/>
    </source>
</evidence>
<keyword evidence="12" id="KW-1185">Reference proteome</keyword>
<comment type="caution">
    <text evidence="11">The sequence shown here is derived from an EMBL/GenBank/DDBJ whole genome shotgun (WGS) entry which is preliminary data.</text>
</comment>
<dbReference type="PANTHER" id="PTHR47245">
    <property type="entry name" value="PEPTIDYLPROLYL ISOMERASE"/>
    <property type="match status" value="1"/>
</dbReference>
<dbReference type="RefSeq" id="WP_108385300.1">
    <property type="nucleotide sequence ID" value="NZ_QBUD01000002.1"/>
</dbReference>
<evidence type="ECO:0000256" key="7">
    <source>
        <dbReference type="ARBA" id="ARBA00031484"/>
    </source>
</evidence>
<evidence type="ECO:0000259" key="10">
    <source>
        <dbReference type="PROSITE" id="PS50198"/>
    </source>
</evidence>
<organism evidence="11 12">
    <name type="scientific">Yoonia sediminilitoris</name>
    <dbReference type="NCBI Taxonomy" id="1286148"/>
    <lineage>
        <taxon>Bacteria</taxon>
        <taxon>Pseudomonadati</taxon>
        <taxon>Pseudomonadota</taxon>
        <taxon>Alphaproteobacteria</taxon>
        <taxon>Rhodobacterales</taxon>
        <taxon>Paracoccaceae</taxon>
        <taxon>Yoonia</taxon>
    </lineage>
</organism>
<evidence type="ECO:0000313" key="12">
    <source>
        <dbReference type="Proteomes" id="UP000244523"/>
    </source>
</evidence>
<dbReference type="EC" id="5.2.1.8" evidence="3"/>
<dbReference type="InterPro" id="IPR050245">
    <property type="entry name" value="PrsA_foldase"/>
</dbReference>
<name>A0A2T6KLT9_9RHOB</name>
<sequence>MLKHVTILGSAILGLGLSTSAFAQELTADTVVATVNDTEITVGHIIIARSQLPPQYNQFPNEALFDGLVEQLIQQQLLAEAADNPPAGLRFTIENEQRSLLAGETINALSAEAVTEEAVRAAYDARFEDVEAVTQFNASHLLVATQEEAAAAKTRIDGGQAFADVARDVSTGPTGPNGGNLGWFGAGAMVPEFETTITALEIGAVSEPFETQFGWHVATLNEVREEPRPTIEELGQELASELQEVAITAKLEELAANATVIKPGPNDFDINLIDMIELLE</sequence>
<evidence type="ECO:0000256" key="9">
    <source>
        <dbReference type="SAM" id="SignalP"/>
    </source>
</evidence>
<dbReference type="PROSITE" id="PS01096">
    <property type="entry name" value="PPIC_PPIASE_1"/>
    <property type="match status" value="1"/>
</dbReference>
<dbReference type="AlphaFoldDB" id="A0A2T6KLT9"/>
<feature type="domain" description="PpiC" evidence="10">
    <location>
        <begin position="133"/>
        <end position="222"/>
    </location>
</feature>
<keyword evidence="9" id="KW-0732">Signal</keyword>
<protein>
    <recommendedName>
        <fullName evidence="4">Parvulin-like PPIase</fullName>
        <ecNumber evidence="3">5.2.1.8</ecNumber>
    </recommendedName>
    <alternativeName>
        <fullName evidence="6">Peptidyl-prolyl cis-trans isomerase plp</fullName>
    </alternativeName>
    <alternativeName>
        <fullName evidence="7">Rotamase plp</fullName>
    </alternativeName>
</protein>
<evidence type="ECO:0000256" key="8">
    <source>
        <dbReference type="PROSITE-ProRule" id="PRU00278"/>
    </source>
</evidence>
<dbReference type="PANTHER" id="PTHR47245:SF2">
    <property type="entry name" value="PEPTIDYL-PROLYL CIS-TRANS ISOMERASE HP_0175-RELATED"/>
    <property type="match status" value="1"/>
</dbReference>
<keyword evidence="8 11" id="KW-0413">Isomerase</keyword>
<dbReference type="Gene3D" id="3.10.50.40">
    <property type="match status" value="1"/>
</dbReference>
<dbReference type="GO" id="GO:0003755">
    <property type="term" value="F:peptidyl-prolyl cis-trans isomerase activity"/>
    <property type="evidence" value="ECO:0007669"/>
    <property type="project" value="UniProtKB-KW"/>
</dbReference>
<feature type="chain" id="PRO_5015785230" description="Parvulin-like PPIase" evidence="9">
    <location>
        <begin position="24"/>
        <end position="280"/>
    </location>
</feature>
<dbReference type="InterPro" id="IPR027304">
    <property type="entry name" value="Trigger_fact/SurA_dom_sf"/>
</dbReference>
<dbReference type="SUPFAM" id="SSF109998">
    <property type="entry name" value="Triger factor/SurA peptide-binding domain-like"/>
    <property type="match status" value="1"/>
</dbReference>
<keyword evidence="5 8" id="KW-0697">Rotamase</keyword>
<evidence type="ECO:0000256" key="6">
    <source>
        <dbReference type="ARBA" id="ARBA00030642"/>
    </source>
</evidence>
<proteinExistence type="inferred from homology"/>
<evidence type="ECO:0000256" key="5">
    <source>
        <dbReference type="ARBA" id="ARBA00023110"/>
    </source>
</evidence>
<dbReference type="PROSITE" id="PS50198">
    <property type="entry name" value="PPIC_PPIASE_2"/>
    <property type="match status" value="1"/>
</dbReference>
<accession>A0A2T6KLT9</accession>
<evidence type="ECO:0000256" key="3">
    <source>
        <dbReference type="ARBA" id="ARBA00013194"/>
    </source>
</evidence>
<evidence type="ECO:0000256" key="1">
    <source>
        <dbReference type="ARBA" id="ARBA00000971"/>
    </source>
</evidence>
<dbReference type="Proteomes" id="UP000244523">
    <property type="component" value="Unassembled WGS sequence"/>
</dbReference>
<comment type="similarity">
    <text evidence="2">Belongs to the PpiC/parvulin rotamase family.</text>
</comment>
<feature type="signal peptide" evidence="9">
    <location>
        <begin position="1"/>
        <end position="23"/>
    </location>
</feature>
<dbReference type="SUPFAM" id="SSF54534">
    <property type="entry name" value="FKBP-like"/>
    <property type="match status" value="1"/>
</dbReference>
<dbReference type="InterPro" id="IPR000297">
    <property type="entry name" value="PPIase_PpiC"/>
</dbReference>
<dbReference type="Pfam" id="PF00639">
    <property type="entry name" value="Rotamase"/>
    <property type="match status" value="1"/>
</dbReference>
<dbReference type="OrthoDB" id="14196at2"/>